<keyword evidence="4 10" id="KW-0812">Transmembrane</keyword>
<keyword evidence="8 10" id="KW-1133">Transmembrane helix</keyword>
<dbReference type="eggNOG" id="COG3266">
    <property type="taxonomic scope" value="Bacteria"/>
</dbReference>
<accession>W7J3G9</accession>
<dbReference type="EMBL" id="AYXG01000043">
    <property type="protein sequence ID" value="EWC63587.1"/>
    <property type="molecule type" value="Genomic_DNA"/>
</dbReference>
<dbReference type="GO" id="GO:0005524">
    <property type="term" value="F:ATP binding"/>
    <property type="evidence" value="ECO:0007669"/>
    <property type="project" value="UniProtKB-KW"/>
</dbReference>
<comment type="similarity">
    <text evidence="2">Belongs to the EccB family.</text>
</comment>
<organism evidence="11 12">
    <name type="scientific">Actinokineospora spheciospongiae</name>
    <dbReference type="NCBI Taxonomy" id="909613"/>
    <lineage>
        <taxon>Bacteria</taxon>
        <taxon>Bacillati</taxon>
        <taxon>Actinomycetota</taxon>
        <taxon>Actinomycetes</taxon>
        <taxon>Pseudonocardiales</taxon>
        <taxon>Pseudonocardiaceae</taxon>
        <taxon>Actinokineospora</taxon>
    </lineage>
</organism>
<dbReference type="STRING" id="909613.UO65_1264"/>
<dbReference type="Proteomes" id="UP000019277">
    <property type="component" value="Unassembled WGS sequence"/>
</dbReference>
<evidence type="ECO:0000256" key="8">
    <source>
        <dbReference type="ARBA" id="ARBA00022989"/>
    </source>
</evidence>
<dbReference type="Gene3D" id="2.40.50.910">
    <property type="entry name" value="Type VII secretion system EccB, repeat 3 domain"/>
    <property type="match status" value="1"/>
</dbReference>
<keyword evidence="5" id="KW-0547">Nucleotide-binding</keyword>
<dbReference type="OrthoDB" id="3847604at2"/>
<evidence type="ECO:0000313" key="11">
    <source>
        <dbReference type="EMBL" id="EWC63587.1"/>
    </source>
</evidence>
<evidence type="ECO:0000256" key="2">
    <source>
        <dbReference type="ARBA" id="ARBA00008149"/>
    </source>
</evidence>
<evidence type="ECO:0000256" key="3">
    <source>
        <dbReference type="ARBA" id="ARBA00022475"/>
    </source>
</evidence>
<accession>A0A8E3BHX0</accession>
<proteinExistence type="inferred from homology"/>
<evidence type="ECO:0000256" key="4">
    <source>
        <dbReference type="ARBA" id="ARBA00022692"/>
    </source>
</evidence>
<reference evidence="11 12" key="1">
    <citation type="journal article" date="2014" name="Genome Announc.">
        <title>Draft Genome Sequence of the Antitrypanosomally Active Sponge-Associated Bacterium Actinokineospora sp. Strain EG49.</title>
        <authorList>
            <person name="Harjes J."/>
            <person name="Ryu T."/>
            <person name="Abdelmohsen U.R."/>
            <person name="Moitinho-Silva L."/>
            <person name="Horn H."/>
            <person name="Ravasi T."/>
            <person name="Hentschel U."/>
        </authorList>
    </citation>
    <scope>NUCLEOTIDE SEQUENCE [LARGE SCALE GENOMIC DNA]</scope>
    <source>
        <strain evidence="11 12">EG49</strain>
    </source>
</reference>
<protein>
    <submittedName>
        <fullName evidence="11">Putative conserved membrane protein</fullName>
    </submittedName>
</protein>
<dbReference type="PANTHER" id="PTHR40765">
    <property type="entry name" value="ESX-2 SECRETION SYSTEM ATPASE ECCB2"/>
    <property type="match status" value="1"/>
</dbReference>
<evidence type="ECO:0000256" key="1">
    <source>
        <dbReference type="ARBA" id="ARBA00004162"/>
    </source>
</evidence>
<dbReference type="GO" id="GO:0005886">
    <property type="term" value="C:plasma membrane"/>
    <property type="evidence" value="ECO:0007669"/>
    <property type="project" value="UniProtKB-SubCell"/>
</dbReference>
<dbReference type="Pfam" id="PF05108">
    <property type="entry name" value="T7SS_ESX1_EccB"/>
    <property type="match status" value="1"/>
</dbReference>
<keyword evidence="3" id="KW-1003">Cell membrane</keyword>
<dbReference type="GO" id="GO:0005576">
    <property type="term" value="C:extracellular region"/>
    <property type="evidence" value="ECO:0007669"/>
    <property type="project" value="TreeGrafter"/>
</dbReference>
<dbReference type="AlphaFoldDB" id="W7J3G9"/>
<dbReference type="InterPro" id="IPR042485">
    <property type="entry name" value="T7SS_EccB_R3"/>
</dbReference>
<keyword evidence="6" id="KW-0378">Hydrolase</keyword>
<gene>
    <name evidence="11" type="ORF">UO65_1264</name>
</gene>
<evidence type="ECO:0000256" key="6">
    <source>
        <dbReference type="ARBA" id="ARBA00022801"/>
    </source>
</evidence>
<dbReference type="InterPro" id="IPR007795">
    <property type="entry name" value="T7SS_EccB"/>
</dbReference>
<comment type="subcellular location">
    <subcellularLocation>
        <location evidence="1">Cell membrane</location>
        <topology evidence="1">Single-pass membrane protein</topology>
    </subcellularLocation>
</comment>
<comment type="caution">
    <text evidence="11">The sequence shown here is derived from an EMBL/GenBank/DDBJ whole genome shotgun (WGS) entry which is preliminary data.</text>
</comment>
<dbReference type="Gene3D" id="3.30.2390.20">
    <property type="entry name" value="Type VII secretion system EccB, repeat 1 domain"/>
    <property type="match status" value="1"/>
</dbReference>
<dbReference type="PATRIC" id="fig|909613.9.peg.1282"/>
<evidence type="ECO:0000313" key="12">
    <source>
        <dbReference type="Proteomes" id="UP000019277"/>
    </source>
</evidence>
<dbReference type="NCBIfam" id="TIGR03919">
    <property type="entry name" value="T7SS_EccB"/>
    <property type="match status" value="1"/>
</dbReference>
<evidence type="ECO:0000256" key="9">
    <source>
        <dbReference type="ARBA" id="ARBA00023136"/>
    </source>
</evidence>
<evidence type="ECO:0000256" key="5">
    <source>
        <dbReference type="ARBA" id="ARBA00022741"/>
    </source>
</evidence>
<keyword evidence="9 10" id="KW-0472">Membrane</keyword>
<keyword evidence="12" id="KW-1185">Reference proteome</keyword>
<feature type="transmembrane region" description="Helical" evidence="10">
    <location>
        <begin position="43"/>
        <end position="64"/>
    </location>
</feature>
<dbReference type="PANTHER" id="PTHR40765:SF2">
    <property type="entry name" value="ESX-2 SECRETION SYSTEM ATPASE ECCB2"/>
    <property type="match status" value="1"/>
</dbReference>
<dbReference type="InterPro" id="IPR044857">
    <property type="entry name" value="T7SS_EccB_R1"/>
</dbReference>
<dbReference type="RefSeq" id="WP_052020788.1">
    <property type="nucleotide sequence ID" value="NZ_AYXG01000043.1"/>
</dbReference>
<sequence length="539" mass="56842">MPSTPTTKSQVQAYRFVLRRMQSALVRKDAVMLHDPMRTHSRATIVGVCIAAIICVGFLVVGLLNPTGKAPENTGIIIGKPSGAVYVKWKDPLKGDVLIPTFNLASARLLMLARSSSGQNQAPASNTDAGGGGQVVQPEVVPDDKLIGLPRERLTGIQDGPQFLPGSAAERISANWAVCDAYQNDPSLNRVANENKIETSVIGGVPDLGPELAETESLLVRDRAGKTYLVYRKPATANVPNADTVRAEVDTTSRSIKDVLSLETRNKGTERNITDGLLNAIPPVAPLTAPTIPGVGGRTADDLVVGAVLEVERAGRVLEYYVVLRDGVQQIKRSTADLIRFTTTAGGADIKQISPAELPAKSPNGVIDDSSFPAQVPEVLDPINSPVACLGWGLVGEGQDADQQTKVHVGKRLPIDRFNADGEPATIPITSPGSAQIRIDSFYMPPGKAAVVRGATNRMNFQTGPIYLISDRGVKYGVPDARSANALGLDNQLPAPVSIVQLLPDGASLSTTDVLQTYDTVPVEPGLFPSTAANPAGGG</sequence>
<name>W7J3G9_9PSEU</name>
<evidence type="ECO:0000256" key="10">
    <source>
        <dbReference type="SAM" id="Phobius"/>
    </source>
</evidence>
<dbReference type="GO" id="GO:0016787">
    <property type="term" value="F:hydrolase activity"/>
    <property type="evidence" value="ECO:0007669"/>
    <property type="project" value="UniProtKB-KW"/>
</dbReference>
<evidence type="ECO:0000256" key="7">
    <source>
        <dbReference type="ARBA" id="ARBA00022840"/>
    </source>
</evidence>
<keyword evidence="7" id="KW-0067">ATP-binding</keyword>